<comment type="caution">
    <text evidence="1">The sequence shown here is derived from an EMBL/GenBank/DDBJ whole genome shotgun (WGS) entry which is preliminary data.</text>
</comment>
<dbReference type="EMBL" id="AEJC01000241">
    <property type="protein sequence ID" value="EKX66154.1"/>
    <property type="molecule type" value="Genomic_DNA"/>
</dbReference>
<dbReference type="Proteomes" id="UP000010411">
    <property type="component" value="Unassembled WGS sequence"/>
</dbReference>
<feature type="non-terminal residue" evidence="1">
    <location>
        <position position="1"/>
    </location>
</feature>
<keyword evidence="2" id="KW-1185">Reference proteome</keyword>
<keyword evidence="1" id="KW-0449">Lipoprotein</keyword>
<evidence type="ECO:0000313" key="1">
    <source>
        <dbReference type="EMBL" id="EKX66154.1"/>
    </source>
</evidence>
<dbReference type="AlphaFoldDB" id="L1L028"/>
<protein>
    <submittedName>
        <fullName evidence="1">Putative lipoprotein</fullName>
    </submittedName>
</protein>
<organism evidence="1 2">
    <name type="scientific">Streptomyces ipomoeae 91-03</name>
    <dbReference type="NCBI Taxonomy" id="698759"/>
    <lineage>
        <taxon>Bacteria</taxon>
        <taxon>Bacillati</taxon>
        <taxon>Actinomycetota</taxon>
        <taxon>Actinomycetes</taxon>
        <taxon>Kitasatosporales</taxon>
        <taxon>Streptomycetaceae</taxon>
        <taxon>Streptomyces</taxon>
    </lineage>
</organism>
<name>L1L028_9ACTN</name>
<accession>L1L028</accession>
<evidence type="ECO:0000313" key="2">
    <source>
        <dbReference type="Proteomes" id="UP000010411"/>
    </source>
</evidence>
<gene>
    <name evidence="1" type="ORF">STRIP9103_06966</name>
</gene>
<sequence length="241" mass="25340">LHACVRTKGLSAEPVEAADADQPHAAGGESGHLGASLLGFVEGLQEEGGGHQHLVDVETGEHQQVVLAPPLRLGVLGQFGGHLLGEPHQLLPDGVPHGLDAAVPLAGDEADVCGVRVHVAGDQLDGALDEFVVVADRRHQVLDHRVQTAQRLLDERDAEVRGRAEVPVEGGRGDAHGPGDLAQPEAAQALLLQQTERGVQECLPGLLLLGLPGAESVTHAMQLTTVLRDCKAERRARLWGQ</sequence>
<proteinExistence type="predicted"/>
<reference evidence="1 2" key="1">
    <citation type="submission" date="2012-11" db="EMBL/GenBank/DDBJ databases">
        <authorList>
            <person name="Huguet-Tapia J.C."/>
            <person name="Durkin A.S."/>
            <person name="Pettis G.S."/>
            <person name="Badger J.H."/>
        </authorList>
    </citation>
    <scope>NUCLEOTIDE SEQUENCE [LARGE SCALE GENOMIC DNA]</scope>
    <source>
        <strain evidence="1 2">91-03</strain>
    </source>
</reference>